<reference evidence="2" key="1">
    <citation type="submission" date="2023-07" db="EMBL/GenBank/DDBJ databases">
        <title>Genome content predicts the carbon catabolic preferences of heterotrophic bacteria.</title>
        <authorList>
            <person name="Gralka M."/>
        </authorList>
    </citation>
    <scope>NUCLEOTIDE SEQUENCE</scope>
    <source>
        <strain evidence="2">I2M16</strain>
    </source>
</reference>
<dbReference type="PANTHER" id="PTHR14119">
    <property type="entry name" value="HYDROLASE"/>
    <property type="match status" value="1"/>
</dbReference>
<dbReference type="CDD" id="cd01012">
    <property type="entry name" value="YcaC_related"/>
    <property type="match status" value="1"/>
</dbReference>
<dbReference type="AlphaFoldDB" id="A0AAW7XF26"/>
<protein>
    <submittedName>
        <fullName evidence="2">Hydrolase</fullName>
    </submittedName>
</protein>
<dbReference type="Gene3D" id="3.40.50.850">
    <property type="entry name" value="Isochorismatase-like"/>
    <property type="match status" value="1"/>
</dbReference>
<dbReference type="Proteomes" id="UP001169862">
    <property type="component" value="Unassembled WGS sequence"/>
</dbReference>
<proteinExistence type="predicted"/>
<comment type="caution">
    <text evidence="2">The sequence shown here is derived from an EMBL/GenBank/DDBJ whole genome shotgun (WGS) entry which is preliminary data.</text>
</comment>
<dbReference type="InterPro" id="IPR000868">
    <property type="entry name" value="Isochorismatase-like_dom"/>
</dbReference>
<dbReference type="GO" id="GO:0016787">
    <property type="term" value="F:hydrolase activity"/>
    <property type="evidence" value="ECO:0007669"/>
    <property type="project" value="UniProtKB-KW"/>
</dbReference>
<dbReference type="InterPro" id="IPR050993">
    <property type="entry name" value="Isochorismatase_domain"/>
</dbReference>
<gene>
    <name evidence="2" type="ORF">Q4490_00265</name>
</gene>
<organism evidence="2 3">
    <name type="scientific">Neptunomonas phycophila</name>
    <dbReference type="NCBI Taxonomy" id="1572645"/>
    <lineage>
        <taxon>Bacteria</taxon>
        <taxon>Pseudomonadati</taxon>
        <taxon>Pseudomonadota</taxon>
        <taxon>Gammaproteobacteria</taxon>
        <taxon>Oceanospirillales</taxon>
        <taxon>Oceanospirillaceae</taxon>
        <taxon>Neptunomonas</taxon>
    </lineage>
</organism>
<evidence type="ECO:0000259" key="1">
    <source>
        <dbReference type="Pfam" id="PF00857"/>
    </source>
</evidence>
<evidence type="ECO:0000313" key="3">
    <source>
        <dbReference type="Proteomes" id="UP001169862"/>
    </source>
</evidence>
<dbReference type="RefSeq" id="WP_303547968.1">
    <property type="nucleotide sequence ID" value="NZ_CAXPFL010000032.1"/>
</dbReference>
<dbReference type="Pfam" id="PF00857">
    <property type="entry name" value="Isochorismatase"/>
    <property type="match status" value="1"/>
</dbReference>
<dbReference type="EMBL" id="JAUOPG010000001">
    <property type="protein sequence ID" value="MDO6451983.1"/>
    <property type="molecule type" value="Genomic_DNA"/>
</dbReference>
<keyword evidence="2" id="KW-0378">Hydrolase</keyword>
<dbReference type="PANTHER" id="PTHR14119:SF3">
    <property type="entry name" value="ISOCHORISMATASE DOMAIN-CONTAINING PROTEIN 2"/>
    <property type="match status" value="1"/>
</dbReference>
<dbReference type="InterPro" id="IPR036380">
    <property type="entry name" value="Isochorismatase-like_sf"/>
</dbReference>
<accession>A0AAW7XF26</accession>
<dbReference type="SUPFAM" id="SSF52499">
    <property type="entry name" value="Isochorismatase-like hydrolases"/>
    <property type="match status" value="1"/>
</dbReference>
<evidence type="ECO:0000313" key="2">
    <source>
        <dbReference type="EMBL" id="MDO6451983.1"/>
    </source>
</evidence>
<name>A0AAW7XF26_9GAMM</name>
<feature type="domain" description="Isochorismatase-like" evidence="1">
    <location>
        <begin position="8"/>
        <end position="156"/>
    </location>
</feature>
<sequence>MLSQNDTGLIIVDIQGKLAEIVHQSESVIANATVLAKGANCLGLPIVWLEQNPSRLGATTASLSDALGDYQPISKMTFDGCGADAFNEAIEKAGVKSWLICGIETHICVYQTAMSLLKKGYNVEIVSDCVASRTAQNKDMAITKLLSKGAGVTSLEMCLFEMIGDCRSPAFKDVLRLIK</sequence>